<dbReference type="EMBL" id="SOCA01000010">
    <property type="protein sequence ID" value="TDU64660.1"/>
    <property type="molecule type" value="Genomic_DNA"/>
</dbReference>
<evidence type="ECO:0000256" key="5">
    <source>
        <dbReference type="ARBA" id="ARBA00022691"/>
    </source>
</evidence>
<dbReference type="InterPro" id="IPR018063">
    <property type="entry name" value="SAM_MeTrfase_RsmI_CS"/>
</dbReference>
<gene>
    <name evidence="6" type="primary">rsmI</name>
    <name evidence="9" type="ORF">EI77_04111</name>
</gene>
<dbReference type="AlphaFoldDB" id="A0A4V3FE64"/>
<evidence type="ECO:0000256" key="7">
    <source>
        <dbReference type="SAM" id="MobiDB-lite"/>
    </source>
</evidence>
<dbReference type="Pfam" id="PF00590">
    <property type="entry name" value="TP_methylase"/>
    <property type="match status" value="1"/>
</dbReference>
<dbReference type="FunFam" id="3.40.1010.10:FF:000007">
    <property type="entry name" value="Ribosomal RNA small subunit methyltransferase I"/>
    <property type="match status" value="1"/>
</dbReference>
<dbReference type="CDD" id="cd11648">
    <property type="entry name" value="RsmI"/>
    <property type="match status" value="1"/>
</dbReference>
<comment type="similarity">
    <text evidence="6">Belongs to the methyltransferase superfamily. RsmI family.</text>
</comment>
<keyword evidence="3 6" id="KW-0489">Methyltransferase</keyword>
<comment type="caution">
    <text evidence="9">The sequence shown here is derived from an EMBL/GenBank/DDBJ whole genome shotgun (WGS) entry which is preliminary data.</text>
</comment>
<comment type="catalytic activity">
    <reaction evidence="6">
        <text>cytidine(1402) in 16S rRNA + S-adenosyl-L-methionine = 2'-O-methylcytidine(1402) in 16S rRNA + S-adenosyl-L-homocysteine + H(+)</text>
        <dbReference type="Rhea" id="RHEA:42924"/>
        <dbReference type="Rhea" id="RHEA-COMP:10285"/>
        <dbReference type="Rhea" id="RHEA-COMP:10286"/>
        <dbReference type="ChEBI" id="CHEBI:15378"/>
        <dbReference type="ChEBI" id="CHEBI:57856"/>
        <dbReference type="ChEBI" id="CHEBI:59789"/>
        <dbReference type="ChEBI" id="CHEBI:74495"/>
        <dbReference type="ChEBI" id="CHEBI:82748"/>
        <dbReference type="EC" id="2.1.1.198"/>
    </reaction>
</comment>
<dbReference type="InterPro" id="IPR014777">
    <property type="entry name" value="4pyrrole_Mease_sub1"/>
</dbReference>
<dbReference type="InterPro" id="IPR000878">
    <property type="entry name" value="4pyrrol_Mease"/>
</dbReference>
<dbReference type="FunFam" id="3.30.950.10:FF:000002">
    <property type="entry name" value="Ribosomal RNA small subunit methyltransferase I"/>
    <property type="match status" value="1"/>
</dbReference>
<feature type="region of interest" description="Disordered" evidence="7">
    <location>
        <begin position="1"/>
        <end position="59"/>
    </location>
</feature>
<evidence type="ECO:0000256" key="4">
    <source>
        <dbReference type="ARBA" id="ARBA00022679"/>
    </source>
</evidence>
<evidence type="ECO:0000256" key="6">
    <source>
        <dbReference type="HAMAP-Rule" id="MF_01877"/>
    </source>
</evidence>
<comment type="function">
    <text evidence="6">Catalyzes the 2'-O-methylation of the ribose of cytidine 1402 (C1402) in 16S rRNA.</text>
</comment>
<keyword evidence="1 6" id="KW-0963">Cytoplasm</keyword>
<comment type="subcellular location">
    <subcellularLocation>
        <location evidence="6">Cytoplasm</location>
    </subcellularLocation>
</comment>
<dbReference type="Proteomes" id="UP000295662">
    <property type="component" value="Unassembled WGS sequence"/>
</dbReference>
<evidence type="ECO:0000313" key="9">
    <source>
        <dbReference type="EMBL" id="TDU64660.1"/>
    </source>
</evidence>
<keyword evidence="2 6" id="KW-0698">rRNA processing</keyword>
<dbReference type="GO" id="GO:0005737">
    <property type="term" value="C:cytoplasm"/>
    <property type="evidence" value="ECO:0007669"/>
    <property type="project" value="UniProtKB-SubCell"/>
</dbReference>
<reference evidence="9 10" key="1">
    <citation type="submission" date="2019-03" db="EMBL/GenBank/DDBJ databases">
        <title>Genomic Encyclopedia of Archaeal and Bacterial Type Strains, Phase II (KMG-II): from individual species to whole genera.</title>
        <authorList>
            <person name="Goeker M."/>
        </authorList>
    </citation>
    <scope>NUCLEOTIDE SEQUENCE [LARGE SCALE GENOMIC DNA]</scope>
    <source>
        <strain evidence="9 10">ATCC 25309</strain>
    </source>
</reference>
<dbReference type="HAMAP" id="MF_01877">
    <property type="entry name" value="16SrRNA_methyltr_I"/>
    <property type="match status" value="1"/>
</dbReference>
<keyword evidence="4 6" id="KW-0808">Transferase</keyword>
<evidence type="ECO:0000313" key="10">
    <source>
        <dbReference type="Proteomes" id="UP000295662"/>
    </source>
</evidence>
<organism evidence="9 10">
    <name type="scientific">Prosthecobacter fusiformis</name>
    <dbReference type="NCBI Taxonomy" id="48464"/>
    <lineage>
        <taxon>Bacteria</taxon>
        <taxon>Pseudomonadati</taxon>
        <taxon>Verrucomicrobiota</taxon>
        <taxon>Verrucomicrobiia</taxon>
        <taxon>Verrucomicrobiales</taxon>
        <taxon>Verrucomicrobiaceae</taxon>
        <taxon>Prosthecobacter</taxon>
    </lineage>
</organism>
<dbReference type="InterPro" id="IPR035996">
    <property type="entry name" value="4pyrrol_Methylase_sf"/>
</dbReference>
<name>A0A4V3FE64_9BACT</name>
<protein>
    <recommendedName>
        <fullName evidence="6">Ribosomal RNA small subunit methyltransferase I</fullName>
        <ecNumber evidence="6">2.1.1.198</ecNumber>
    </recommendedName>
    <alternativeName>
        <fullName evidence="6">16S rRNA 2'-O-ribose C1402 methyltransferase</fullName>
    </alternativeName>
    <alternativeName>
        <fullName evidence="6">rRNA (cytidine-2'-O-)-methyltransferase RsmI</fullName>
    </alternativeName>
</protein>
<dbReference type="PANTHER" id="PTHR46111">
    <property type="entry name" value="RIBOSOMAL RNA SMALL SUBUNIT METHYLTRANSFERASE I"/>
    <property type="match status" value="1"/>
</dbReference>
<dbReference type="OrthoDB" id="9809084at2"/>
<keyword evidence="10" id="KW-1185">Reference proteome</keyword>
<sequence length="298" mass="32169">MADPEDFGQGGGLSPAADHTVDTQAEVNLGVDATEEDILESEENIGPKGDDEAETDEEALSDLLPSSLPPALYLVGTPIGNLADITLRALHILKTVSAIACEDTRHSGRLLSHHGIRSRLISLNEHNEARRIPDIIAHLQQGSSVALISDAGMPTVSDPGQRLVQAVVGAGLRVEGIPGPSAVLTALAASGLPTTPFYFGGFLPHKKGQRNTELTHALNRDSTSVYFESPYRIVDTLAMIAEQAPEHRVVVARELTKKFEEFQRGPARIVLSHYRAKPPKGEITLVIAPRELPKWITW</sequence>
<evidence type="ECO:0000259" key="8">
    <source>
        <dbReference type="Pfam" id="PF00590"/>
    </source>
</evidence>
<evidence type="ECO:0000256" key="3">
    <source>
        <dbReference type="ARBA" id="ARBA00022603"/>
    </source>
</evidence>
<dbReference type="Gene3D" id="3.40.1010.10">
    <property type="entry name" value="Cobalt-precorrin-4 Transmethylase, Domain 1"/>
    <property type="match status" value="1"/>
</dbReference>
<feature type="compositionally biased region" description="Acidic residues" evidence="7">
    <location>
        <begin position="33"/>
        <end position="43"/>
    </location>
</feature>
<dbReference type="NCBIfam" id="TIGR00096">
    <property type="entry name" value="16S rRNA (cytidine(1402)-2'-O)-methyltransferase"/>
    <property type="match status" value="1"/>
</dbReference>
<dbReference type="GO" id="GO:0070677">
    <property type="term" value="F:rRNA (cytosine-2'-O-)-methyltransferase activity"/>
    <property type="evidence" value="ECO:0007669"/>
    <property type="project" value="UniProtKB-UniRule"/>
</dbReference>
<dbReference type="RefSeq" id="WP_133797091.1">
    <property type="nucleotide sequence ID" value="NZ_SOCA01000010.1"/>
</dbReference>
<dbReference type="InterPro" id="IPR008189">
    <property type="entry name" value="rRNA_ssu_MeTfrase_I"/>
</dbReference>
<accession>A0A4V3FE64</accession>
<dbReference type="PANTHER" id="PTHR46111:SF1">
    <property type="entry name" value="RIBOSOMAL RNA SMALL SUBUNIT METHYLTRANSFERASE I"/>
    <property type="match status" value="1"/>
</dbReference>
<evidence type="ECO:0000256" key="2">
    <source>
        <dbReference type="ARBA" id="ARBA00022552"/>
    </source>
</evidence>
<dbReference type="Gene3D" id="3.30.950.10">
    <property type="entry name" value="Methyltransferase, Cobalt-precorrin-4 Transmethylase, Domain 2"/>
    <property type="match status" value="1"/>
</dbReference>
<evidence type="ECO:0000256" key="1">
    <source>
        <dbReference type="ARBA" id="ARBA00022490"/>
    </source>
</evidence>
<keyword evidence="5 6" id="KW-0949">S-adenosyl-L-methionine</keyword>
<dbReference type="PROSITE" id="PS01296">
    <property type="entry name" value="RSMI"/>
    <property type="match status" value="1"/>
</dbReference>
<proteinExistence type="inferred from homology"/>
<dbReference type="InterPro" id="IPR014776">
    <property type="entry name" value="4pyrrole_Mease_sub2"/>
</dbReference>
<dbReference type="EC" id="2.1.1.198" evidence="6"/>
<dbReference type="SUPFAM" id="SSF53790">
    <property type="entry name" value="Tetrapyrrole methylase"/>
    <property type="match status" value="1"/>
</dbReference>
<feature type="domain" description="Tetrapyrrole methylase" evidence="8">
    <location>
        <begin position="72"/>
        <end position="267"/>
    </location>
</feature>